<dbReference type="Proteomes" id="UP000249304">
    <property type="component" value="Unassembled WGS sequence"/>
</dbReference>
<evidence type="ECO:0000313" key="2">
    <source>
        <dbReference type="EMBL" id="PZG16196.1"/>
    </source>
</evidence>
<sequence length="100" mass="10254">MVTQLARDAGACAVGTGRAADRQTALNFGAKEFVALANDSLEDVGGADLLFDVIGGDITKRSTGPVRAGETLRTIAGPPEGRPRTAWRSTSLSSPIVPTG</sequence>
<dbReference type="EMBL" id="POUD01000089">
    <property type="protein sequence ID" value="PZG16196.1"/>
    <property type="molecule type" value="Genomic_DNA"/>
</dbReference>
<organism evidence="2 3">
    <name type="scientific">Nonomuraea aridisoli</name>
    <dbReference type="NCBI Taxonomy" id="2070368"/>
    <lineage>
        <taxon>Bacteria</taxon>
        <taxon>Bacillati</taxon>
        <taxon>Actinomycetota</taxon>
        <taxon>Actinomycetes</taxon>
        <taxon>Streptosporangiales</taxon>
        <taxon>Streptosporangiaceae</taxon>
        <taxon>Nonomuraea</taxon>
    </lineage>
</organism>
<dbReference type="RefSeq" id="WP_220040029.1">
    <property type="nucleotide sequence ID" value="NZ_POUD01000089.1"/>
</dbReference>
<reference evidence="2 3" key="1">
    <citation type="submission" date="2018-01" db="EMBL/GenBank/DDBJ databases">
        <title>Draft genome sequence of Nonomuraea sp. KC333.</title>
        <authorList>
            <person name="Sahin N."/>
            <person name="Saygin H."/>
            <person name="Ay H."/>
        </authorList>
    </citation>
    <scope>NUCLEOTIDE SEQUENCE [LARGE SCALE GENOMIC DNA]</scope>
    <source>
        <strain evidence="2 3">KC333</strain>
    </source>
</reference>
<comment type="caution">
    <text evidence="2">The sequence shown here is derived from an EMBL/GenBank/DDBJ whole genome shotgun (WGS) entry which is preliminary data.</text>
</comment>
<evidence type="ECO:0000313" key="3">
    <source>
        <dbReference type="Proteomes" id="UP000249304"/>
    </source>
</evidence>
<feature type="region of interest" description="Disordered" evidence="1">
    <location>
        <begin position="72"/>
        <end position="100"/>
    </location>
</feature>
<accession>A0A2W2DWD4</accession>
<proteinExistence type="predicted"/>
<dbReference type="AlphaFoldDB" id="A0A2W2DWD4"/>
<feature type="compositionally biased region" description="Polar residues" evidence="1">
    <location>
        <begin position="87"/>
        <end position="100"/>
    </location>
</feature>
<dbReference type="Gene3D" id="3.40.50.720">
    <property type="entry name" value="NAD(P)-binding Rossmann-like Domain"/>
    <property type="match status" value="1"/>
</dbReference>
<protein>
    <submittedName>
        <fullName evidence="2">Uncharacterized protein</fullName>
    </submittedName>
</protein>
<keyword evidence="3" id="KW-1185">Reference proteome</keyword>
<evidence type="ECO:0000256" key="1">
    <source>
        <dbReference type="SAM" id="MobiDB-lite"/>
    </source>
</evidence>
<dbReference type="SUPFAM" id="SSF51735">
    <property type="entry name" value="NAD(P)-binding Rossmann-fold domains"/>
    <property type="match status" value="1"/>
</dbReference>
<gene>
    <name evidence="2" type="ORF">C1J01_21750</name>
</gene>
<name>A0A2W2DWD4_9ACTN</name>
<dbReference type="InterPro" id="IPR036291">
    <property type="entry name" value="NAD(P)-bd_dom_sf"/>
</dbReference>